<protein>
    <submittedName>
        <fullName evidence="2">Uncharacterized protein</fullName>
    </submittedName>
</protein>
<accession>A0ABP7NZX9</accession>
<name>A0ABP7NZX9_9SPHI</name>
<organism evidence="2 3">
    <name type="scientific">Pedobacter ginsengiterrae</name>
    <dbReference type="NCBI Taxonomy" id="871696"/>
    <lineage>
        <taxon>Bacteria</taxon>
        <taxon>Pseudomonadati</taxon>
        <taxon>Bacteroidota</taxon>
        <taxon>Sphingobacteriia</taxon>
        <taxon>Sphingobacteriales</taxon>
        <taxon>Sphingobacteriaceae</taxon>
        <taxon>Pedobacter</taxon>
    </lineage>
</organism>
<gene>
    <name evidence="2" type="ORF">GCM10022246_07630</name>
</gene>
<keyword evidence="1" id="KW-0472">Membrane</keyword>
<reference evidence="3" key="1">
    <citation type="journal article" date="2019" name="Int. J. Syst. Evol. Microbiol.">
        <title>The Global Catalogue of Microorganisms (GCM) 10K type strain sequencing project: providing services to taxonomists for standard genome sequencing and annotation.</title>
        <authorList>
            <consortium name="The Broad Institute Genomics Platform"/>
            <consortium name="The Broad Institute Genome Sequencing Center for Infectious Disease"/>
            <person name="Wu L."/>
            <person name="Ma J."/>
        </authorList>
    </citation>
    <scope>NUCLEOTIDE SEQUENCE [LARGE SCALE GENOMIC DNA]</scope>
    <source>
        <strain evidence="3">JCM 17338</strain>
    </source>
</reference>
<sequence>MKDLKYILTFFALTFFFKSNAAIGCRISGGSVIYTSFSAYTLGVDVGSGLSLTLGGRIYQLTPIINSNVSCTIPWAKNVTPINVNGCIYGSPSVNIPGVSAVCLTCKYGDLVDYTSTLECNLDDYSLPLVAVSGILGLLILKKINTKPFFRLNLIPLTSVIIISGYITDI</sequence>
<dbReference type="EMBL" id="BAABAK010000003">
    <property type="protein sequence ID" value="GAA3956103.1"/>
    <property type="molecule type" value="Genomic_DNA"/>
</dbReference>
<feature type="transmembrane region" description="Helical" evidence="1">
    <location>
        <begin position="148"/>
        <end position="167"/>
    </location>
</feature>
<dbReference type="RefSeq" id="WP_344765068.1">
    <property type="nucleotide sequence ID" value="NZ_BAABAK010000003.1"/>
</dbReference>
<keyword evidence="1" id="KW-0812">Transmembrane</keyword>
<comment type="caution">
    <text evidence="2">The sequence shown here is derived from an EMBL/GenBank/DDBJ whole genome shotgun (WGS) entry which is preliminary data.</text>
</comment>
<dbReference type="Proteomes" id="UP001501081">
    <property type="component" value="Unassembled WGS sequence"/>
</dbReference>
<evidence type="ECO:0000256" key="1">
    <source>
        <dbReference type="SAM" id="Phobius"/>
    </source>
</evidence>
<proteinExistence type="predicted"/>
<keyword evidence="1" id="KW-1133">Transmembrane helix</keyword>
<evidence type="ECO:0000313" key="3">
    <source>
        <dbReference type="Proteomes" id="UP001501081"/>
    </source>
</evidence>
<keyword evidence="3" id="KW-1185">Reference proteome</keyword>
<evidence type="ECO:0000313" key="2">
    <source>
        <dbReference type="EMBL" id="GAA3956103.1"/>
    </source>
</evidence>